<sequence>MKRNIVYLTIYLFSFSHFLFSYSYEDYILYTKAKKQYQERKYQEAYESFSLLKRTFPYSRVQKSKLLDYYLGLTQYHLEQWEEAETLLTANILPSHIEERDYTLGTLHLKKNQLRQANLYFERLLSSEYSYSHELMEKKIEAVLCKINAYYKIYFAAKFYQNFEHISDLKKQDVLEIFTYLASKGERENAQRFLLEFLRRNQGKKEDFFPFYSALLTHFLKTKSYDKVLQYANLFSKLDLRAEENQDFYLLQKARAYHHRKEYVKAVSCYEAIQNPRYKSDAVLELAAIHYSLENYDTVIQLLEKKSPKSTHDLKLLGNSYFITKQKEKFLSVAQKIEERESNAYENIMFHYFITNPTAAVDKDNSLAFTNFLVQHYLSDLYPFDDSNIVKSTSLEYEKLKDFLSIQDRDLVELEIKNSHFYYKTEIETTCAVNNFYESFALYDLAYQNAKRNASLFSRFRNSISLLFPRYYRDLIQKYALEYGIAEDILNTLILLSSEWNSNYEKENKMGLFALDFRNTPEPSQLKNPEFSIEIACQKLKKIQEKYPGALAGMIVFLYGENYYKELIWEENGDISLNKISDLSMRYEIQQLILHYCFYKNLYS</sequence>
<dbReference type="eggNOG" id="COG1729">
    <property type="taxonomic scope" value="Bacteria"/>
</dbReference>
<comment type="caution">
    <text evidence="2">The sequence shown here is derived from an EMBL/GenBank/DDBJ whole genome shotgun (WGS) entry which is preliminary data.</text>
</comment>
<evidence type="ECO:0008006" key="4">
    <source>
        <dbReference type="Google" id="ProtNLM"/>
    </source>
</evidence>
<feature type="transmembrane region" description="Helical" evidence="1">
    <location>
        <begin position="5"/>
        <end position="24"/>
    </location>
</feature>
<reference evidence="2 3" key="1">
    <citation type="submission" date="2016-03" db="EMBL/GenBank/DDBJ databases">
        <title>Comparative genomics of human isolates of Fusobacterium necrophorum.</title>
        <authorList>
            <person name="Jensen A."/>
            <person name="Bank S."/>
            <person name="Andersen P.S."/>
            <person name="Kristensen L.H."/>
            <person name="Prag J."/>
        </authorList>
    </citation>
    <scope>NUCLEOTIDE SEQUENCE [LARGE SCALE GENOMIC DNA]</scope>
    <source>
        <strain evidence="2 3">LS_1264</strain>
    </source>
</reference>
<keyword evidence="1" id="KW-0472">Membrane</keyword>
<dbReference type="KEGG" id="fnf:BSQ88_03000"/>
<evidence type="ECO:0000313" key="2">
    <source>
        <dbReference type="EMBL" id="KYL04597.1"/>
    </source>
</evidence>
<protein>
    <recommendedName>
        <fullName evidence="4">Tetratricopeptide repeat protein</fullName>
    </recommendedName>
</protein>
<gene>
    <name evidence="2" type="ORF">A2J07_04635</name>
</gene>
<dbReference type="EMBL" id="LVEA01000031">
    <property type="protein sequence ID" value="KYL04597.1"/>
    <property type="molecule type" value="Genomic_DNA"/>
</dbReference>
<dbReference type="AlphaFoldDB" id="A0A162IWM9"/>
<dbReference type="PANTHER" id="PTHR37423:SF2">
    <property type="entry name" value="MEMBRANE-BOUND LYTIC MUREIN TRANSGLYCOSYLASE C"/>
    <property type="match status" value="1"/>
</dbReference>
<organism evidence="2 3">
    <name type="scientific">Fusobacterium necrophorum subsp. funduliforme</name>
    <dbReference type="NCBI Taxonomy" id="143387"/>
    <lineage>
        <taxon>Bacteria</taxon>
        <taxon>Fusobacteriati</taxon>
        <taxon>Fusobacteriota</taxon>
        <taxon>Fusobacteriia</taxon>
        <taxon>Fusobacteriales</taxon>
        <taxon>Fusobacteriaceae</taxon>
        <taxon>Fusobacterium</taxon>
    </lineage>
</organism>
<name>A0A162IWM9_9FUSO</name>
<proteinExistence type="predicted"/>
<dbReference type="SUPFAM" id="SSF48452">
    <property type="entry name" value="TPR-like"/>
    <property type="match status" value="2"/>
</dbReference>
<evidence type="ECO:0000313" key="3">
    <source>
        <dbReference type="Proteomes" id="UP000075816"/>
    </source>
</evidence>
<keyword evidence="1" id="KW-0812">Transmembrane</keyword>
<dbReference type="Gene3D" id="1.25.40.10">
    <property type="entry name" value="Tetratricopeptide repeat domain"/>
    <property type="match status" value="2"/>
</dbReference>
<dbReference type="InterPro" id="IPR011990">
    <property type="entry name" value="TPR-like_helical_dom_sf"/>
</dbReference>
<keyword evidence="1" id="KW-1133">Transmembrane helix</keyword>
<dbReference type="PANTHER" id="PTHR37423">
    <property type="entry name" value="SOLUBLE LYTIC MUREIN TRANSGLYCOSYLASE-RELATED"/>
    <property type="match status" value="1"/>
</dbReference>
<dbReference type="eggNOG" id="COG0741">
    <property type="taxonomic scope" value="Bacteria"/>
</dbReference>
<accession>A0A162IWM9</accession>
<evidence type="ECO:0000256" key="1">
    <source>
        <dbReference type="SAM" id="Phobius"/>
    </source>
</evidence>
<dbReference type="RefSeq" id="WP_062624715.1">
    <property type="nucleotide sequence ID" value="NZ_CAXOUM010000022.1"/>
</dbReference>
<dbReference type="Proteomes" id="UP000075816">
    <property type="component" value="Unassembled WGS sequence"/>
</dbReference>